<evidence type="ECO:0000313" key="2">
    <source>
        <dbReference type="Proteomes" id="UP000299102"/>
    </source>
</evidence>
<name>A0A4C1U558_EUMVA</name>
<comment type="caution">
    <text evidence="1">The sequence shown here is derived from an EMBL/GenBank/DDBJ whole genome shotgun (WGS) entry which is preliminary data.</text>
</comment>
<protein>
    <submittedName>
        <fullName evidence="1">Uncharacterized protein</fullName>
    </submittedName>
</protein>
<organism evidence="1 2">
    <name type="scientific">Eumeta variegata</name>
    <name type="common">Bagworm moth</name>
    <name type="synonym">Eumeta japonica</name>
    <dbReference type="NCBI Taxonomy" id="151549"/>
    <lineage>
        <taxon>Eukaryota</taxon>
        <taxon>Metazoa</taxon>
        <taxon>Ecdysozoa</taxon>
        <taxon>Arthropoda</taxon>
        <taxon>Hexapoda</taxon>
        <taxon>Insecta</taxon>
        <taxon>Pterygota</taxon>
        <taxon>Neoptera</taxon>
        <taxon>Endopterygota</taxon>
        <taxon>Lepidoptera</taxon>
        <taxon>Glossata</taxon>
        <taxon>Ditrysia</taxon>
        <taxon>Tineoidea</taxon>
        <taxon>Psychidae</taxon>
        <taxon>Oiketicinae</taxon>
        <taxon>Eumeta</taxon>
    </lineage>
</organism>
<keyword evidence="2" id="KW-1185">Reference proteome</keyword>
<evidence type="ECO:0000313" key="1">
    <source>
        <dbReference type="EMBL" id="GBP21398.1"/>
    </source>
</evidence>
<reference evidence="1 2" key="1">
    <citation type="journal article" date="2019" name="Commun. Biol.">
        <title>The bagworm genome reveals a unique fibroin gene that provides high tensile strength.</title>
        <authorList>
            <person name="Kono N."/>
            <person name="Nakamura H."/>
            <person name="Ohtoshi R."/>
            <person name="Tomita M."/>
            <person name="Numata K."/>
            <person name="Arakawa K."/>
        </authorList>
    </citation>
    <scope>NUCLEOTIDE SEQUENCE [LARGE SCALE GENOMIC DNA]</scope>
</reference>
<dbReference type="EMBL" id="BGZK01000128">
    <property type="protein sequence ID" value="GBP21398.1"/>
    <property type="molecule type" value="Genomic_DNA"/>
</dbReference>
<dbReference type="AlphaFoldDB" id="A0A4C1U558"/>
<proteinExistence type="predicted"/>
<gene>
    <name evidence="1" type="ORF">EVAR_11999_1</name>
</gene>
<sequence length="106" mass="11911">MSQKKVAENEREDSCLLEIASLLRVCPPPATLKLTPKLVDLRKSTVLAHISKMGSKLKLDLGMNSYMAMILSAFPHKQNHSQLLYFTYILKLSSVVDQHSWLLSAV</sequence>
<dbReference type="Proteomes" id="UP000299102">
    <property type="component" value="Unassembled WGS sequence"/>
</dbReference>
<accession>A0A4C1U558</accession>